<dbReference type="EMBL" id="CABVGY010000017">
    <property type="protein sequence ID" value="VVM97587.1"/>
    <property type="molecule type" value="Genomic_DNA"/>
</dbReference>
<dbReference type="AlphaFoldDB" id="A0A5E6TYU7"/>
<proteinExistence type="predicted"/>
<accession>A0A5E6TYU7</accession>
<sequence>MSCSSSGLLTGATQIRIALGDQGFVSALDLVFEVHGKHGKIVALRGDLYRFWQDAEEGEHLAMRWAFF</sequence>
<protein>
    <submittedName>
        <fullName evidence="1">Uncharacterized protein</fullName>
    </submittedName>
</protein>
<gene>
    <name evidence="1" type="ORF">PS659_03184</name>
</gene>
<evidence type="ECO:0000313" key="2">
    <source>
        <dbReference type="Proteomes" id="UP000326729"/>
    </source>
</evidence>
<reference evidence="1 2" key="1">
    <citation type="submission" date="2019-09" db="EMBL/GenBank/DDBJ databases">
        <authorList>
            <person name="Chandra G."/>
            <person name="Truman W A."/>
        </authorList>
    </citation>
    <scope>NUCLEOTIDE SEQUENCE [LARGE SCALE GENOMIC DNA]</scope>
    <source>
        <strain evidence="1">PS659</strain>
    </source>
</reference>
<organism evidence="1 2">
    <name type="scientific">Pseudomonas fluorescens</name>
    <dbReference type="NCBI Taxonomy" id="294"/>
    <lineage>
        <taxon>Bacteria</taxon>
        <taxon>Pseudomonadati</taxon>
        <taxon>Pseudomonadota</taxon>
        <taxon>Gammaproteobacteria</taxon>
        <taxon>Pseudomonadales</taxon>
        <taxon>Pseudomonadaceae</taxon>
        <taxon>Pseudomonas</taxon>
    </lineage>
</organism>
<evidence type="ECO:0000313" key="1">
    <source>
        <dbReference type="EMBL" id="VVM97587.1"/>
    </source>
</evidence>
<name>A0A5E6TYU7_PSEFL</name>
<dbReference type="Proteomes" id="UP000326729">
    <property type="component" value="Unassembled WGS sequence"/>
</dbReference>